<dbReference type="GeneID" id="66581743"/>
<sequence length="65" mass="7578">MKKEFKKKPEKIPEKKEYIPPRIDIVWVELEQGIANGSTFISTIPGEVQTEWEGVDDQQETEVIF</sequence>
<name>A0ABD4DJD1_ELIMR</name>
<dbReference type="AlphaFoldDB" id="A0ABD4DJD1"/>
<dbReference type="RefSeq" id="WP_059154341.1">
    <property type="nucleotide sequence ID" value="NZ_CP140570.1"/>
</dbReference>
<dbReference type="Proteomes" id="UP000064412">
    <property type="component" value="Unassembled WGS sequence"/>
</dbReference>
<accession>A0ABD4DJD1</accession>
<evidence type="ECO:0000313" key="1">
    <source>
        <dbReference type="EMBL" id="KUY17032.1"/>
    </source>
</evidence>
<reference evidence="1 2" key="1">
    <citation type="submission" date="2015-11" db="EMBL/GenBank/DDBJ databases">
        <authorList>
            <person name="Nicholson A.C."/>
            <person name="Humrighouse B.W."/>
            <person name="Graziano J."/>
            <person name="Lasker B."/>
            <person name="Whitney A.M."/>
            <person name="Mcquiston J.R."/>
        </authorList>
    </citation>
    <scope>NUCLEOTIDE SEQUENCE [LARGE SCALE GENOMIC DNA]</scope>
    <source>
        <strain evidence="1 2">G4071</strain>
    </source>
</reference>
<gene>
    <name evidence="1" type="ORF">ATB95_11650</name>
</gene>
<proteinExistence type="predicted"/>
<dbReference type="EMBL" id="LNOI01000004">
    <property type="protein sequence ID" value="KUY17032.1"/>
    <property type="molecule type" value="Genomic_DNA"/>
</dbReference>
<comment type="caution">
    <text evidence="1">The sequence shown here is derived from an EMBL/GenBank/DDBJ whole genome shotgun (WGS) entry which is preliminary data.</text>
</comment>
<protein>
    <submittedName>
        <fullName evidence="1">Uncharacterized protein</fullName>
    </submittedName>
</protein>
<evidence type="ECO:0000313" key="2">
    <source>
        <dbReference type="Proteomes" id="UP000064412"/>
    </source>
</evidence>
<organism evidence="1 2">
    <name type="scientific">Elizabethkingia miricola</name>
    <name type="common">Chryseobacterium miricola</name>
    <dbReference type="NCBI Taxonomy" id="172045"/>
    <lineage>
        <taxon>Bacteria</taxon>
        <taxon>Pseudomonadati</taxon>
        <taxon>Bacteroidota</taxon>
        <taxon>Flavobacteriia</taxon>
        <taxon>Flavobacteriales</taxon>
        <taxon>Weeksellaceae</taxon>
        <taxon>Elizabethkingia</taxon>
    </lineage>
</organism>